<name>A0ABS9PQ78_9CORY</name>
<organism evidence="2 3">
    <name type="scientific">Corynebacterium singulare</name>
    <dbReference type="NCBI Taxonomy" id="161899"/>
    <lineage>
        <taxon>Bacteria</taxon>
        <taxon>Bacillati</taxon>
        <taxon>Actinomycetota</taxon>
        <taxon>Actinomycetes</taxon>
        <taxon>Mycobacteriales</taxon>
        <taxon>Corynebacteriaceae</taxon>
        <taxon>Corynebacterium</taxon>
    </lineage>
</organism>
<evidence type="ECO:0000313" key="2">
    <source>
        <dbReference type="EMBL" id="MCG7274868.1"/>
    </source>
</evidence>
<sequence>MDDNTVADFLRPGADDAVGKDFLSRTKLVDQACEMIANIHSKDCSSVVGLVGAWGSGKTWAMERIAEQLESSSEGDWRIARFTPWAVDSPEALVGEFYQSLGEALDLGKNKKFQKFAARSMRLVNLLAGLSPYASETIASTSNALADHFGKPESWNSLFNELSDVIREKELNVLVVADDIDRLQKTELYSLLKVIRLLGRFPGITFLLSLDIEAAGKALAPDLSAGQRDTGALGLQYLEKYVQYRITIPPLTDFQKTKLIREVFDFCGSDSQFDFDPSNYEIHKFVQHWLRLPVTIRTAQRFGHQLRATLSHFQPGEIALEDVLNLQLVQTIYPFVFSRIPKCKEVLTSSRTLSEDDRAYFEKQLISGVPGVDSSTKRPGKVSVQLIESRSDLSEAEIVAGILRELFPVLNPTTVNLMPGTEKIADRSHFDRYFTLNIDEDDLSEAVAEKVLLDASVGRPESLALLLKCPDPYLRTVYENRLELSYKRLEPDFDAEQCLRILDTILSELYSRENMLSGKSDWLIWFLAELIVTSSSKLDERSILRLLKYGEDHKNVGPLIGRTVLRALSSDMPTGLAAGLVEYGKNIVTCLIEDMAQKDDAPIGVHWRLNSFIFLYQLSENVKERQLHFDPKAEFRVAFESGRFGADDFASRFVYEDHLMFTESGRNEYNVDATLLNYFRDFDDEFFSASIRRQNSAHHDSWLERKSFVQGRCDINYKSA</sequence>
<dbReference type="SUPFAM" id="SSF52540">
    <property type="entry name" value="P-loop containing nucleoside triphosphate hydrolases"/>
    <property type="match status" value="1"/>
</dbReference>
<comment type="caution">
    <text evidence="2">The sequence shown here is derived from an EMBL/GenBank/DDBJ whole genome shotgun (WGS) entry which is preliminary data.</text>
</comment>
<proteinExistence type="predicted"/>
<dbReference type="Proteomes" id="UP001521911">
    <property type="component" value="Unassembled WGS sequence"/>
</dbReference>
<evidence type="ECO:0000313" key="3">
    <source>
        <dbReference type="Proteomes" id="UP001521911"/>
    </source>
</evidence>
<dbReference type="InterPro" id="IPR027417">
    <property type="entry name" value="P-loop_NTPase"/>
</dbReference>
<keyword evidence="3" id="KW-1185">Reference proteome</keyword>
<feature type="domain" description="KAP NTPase" evidence="1">
    <location>
        <begin position="30"/>
        <end position="309"/>
    </location>
</feature>
<dbReference type="InterPro" id="IPR011646">
    <property type="entry name" value="KAP_P-loop"/>
</dbReference>
<reference evidence="2 3" key="1">
    <citation type="submission" date="2022-02" db="EMBL/GenBank/DDBJ databases">
        <title>Uncovering new skin microbiome diversity through culturing and metagenomics.</title>
        <authorList>
            <person name="Conlan S."/>
            <person name="Deming C."/>
            <person name="Nisc Comparative Sequencing Program N."/>
            <person name="Segre J.A."/>
        </authorList>
    </citation>
    <scope>NUCLEOTIDE SEQUENCE [LARGE SCALE GENOMIC DNA]</scope>
    <source>
        <strain evidence="2 3">ACRQV</strain>
    </source>
</reference>
<evidence type="ECO:0000259" key="1">
    <source>
        <dbReference type="Pfam" id="PF07693"/>
    </source>
</evidence>
<protein>
    <submittedName>
        <fullName evidence="2">KAP family NTPase</fullName>
    </submittedName>
</protein>
<dbReference type="EMBL" id="JAKRDF010000001">
    <property type="protein sequence ID" value="MCG7274868.1"/>
    <property type="molecule type" value="Genomic_DNA"/>
</dbReference>
<dbReference type="Pfam" id="PF07693">
    <property type="entry name" value="KAP_NTPase"/>
    <property type="match status" value="1"/>
</dbReference>
<accession>A0ABS9PQ78</accession>
<gene>
    <name evidence="2" type="ORF">MHK08_00015</name>
</gene>
<dbReference type="Gene3D" id="3.40.50.300">
    <property type="entry name" value="P-loop containing nucleotide triphosphate hydrolases"/>
    <property type="match status" value="1"/>
</dbReference>
<dbReference type="RefSeq" id="WP_239178351.1">
    <property type="nucleotide sequence ID" value="NZ_JAKRDF010000001.1"/>
</dbReference>